<dbReference type="Proteomes" id="UP000823775">
    <property type="component" value="Unassembled WGS sequence"/>
</dbReference>
<feature type="region of interest" description="Disordered" evidence="1">
    <location>
        <begin position="61"/>
        <end position="106"/>
    </location>
</feature>
<sequence length="106" mass="11681">MQACHNNYQGVMGSIGSWGKKSLVRHANAATEDERSDEGATTTVDMYYLLSENSRALYRVGPGFREPFDDDDATNEEQAQVDSNLESNSDDGDDSEMGKATFAPHR</sequence>
<evidence type="ECO:0000313" key="2">
    <source>
        <dbReference type="EMBL" id="MCE0481318.1"/>
    </source>
</evidence>
<keyword evidence="3" id="KW-1185">Reference proteome</keyword>
<gene>
    <name evidence="2" type="ORF">HAX54_038996</name>
</gene>
<reference evidence="2 3" key="1">
    <citation type="journal article" date="2021" name="BMC Genomics">
        <title>Datura genome reveals duplications of psychoactive alkaloid biosynthetic genes and high mutation rate following tissue culture.</title>
        <authorList>
            <person name="Rajewski A."/>
            <person name="Carter-House D."/>
            <person name="Stajich J."/>
            <person name="Litt A."/>
        </authorList>
    </citation>
    <scope>NUCLEOTIDE SEQUENCE [LARGE SCALE GENOMIC DNA]</scope>
    <source>
        <strain evidence="2">AR-01</strain>
    </source>
</reference>
<proteinExistence type="predicted"/>
<dbReference type="EMBL" id="JACEIK010005361">
    <property type="protein sequence ID" value="MCE0481318.1"/>
    <property type="molecule type" value="Genomic_DNA"/>
</dbReference>
<comment type="caution">
    <text evidence="2">The sequence shown here is derived from an EMBL/GenBank/DDBJ whole genome shotgun (WGS) entry which is preliminary data.</text>
</comment>
<feature type="compositionally biased region" description="Polar residues" evidence="1">
    <location>
        <begin position="76"/>
        <end position="87"/>
    </location>
</feature>
<evidence type="ECO:0000313" key="3">
    <source>
        <dbReference type="Proteomes" id="UP000823775"/>
    </source>
</evidence>
<accession>A0ABS8VPJ5</accession>
<name>A0ABS8VPJ5_DATST</name>
<organism evidence="2 3">
    <name type="scientific">Datura stramonium</name>
    <name type="common">Jimsonweed</name>
    <name type="synonym">Common thornapple</name>
    <dbReference type="NCBI Taxonomy" id="4076"/>
    <lineage>
        <taxon>Eukaryota</taxon>
        <taxon>Viridiplantae</taxon>
        <taxon>Streptophyta</taxon>
        <taxon>Embryophyta</taxon>
        <taxon>Tracheophyta</taxon>
        <taxon>Spermatophyta</taxon>
        <taxon>Magnoliopsida</taxon>
        <taxon>eudicotyledons</taxon>
        <taxon>Gunneridae</taxon>
        <taxon>Pentapetalae</taxon>
        <taxon>asterids</taxon>
        <taxon>lamiids</taxon>
        <taxon>Solanales</taxon>
        <taxon>Solanaceae</taxon>
        <taxon>Solanoideae</taxon>
        <taxon>Datureae</taxon>
        <taxon>Datura</taxon>
    </lineage>
</organism>
<evidence type="ECO:0000256" key="1">
    <source>
        <dbReference type="SAM" id="MobiDB-lite"/>
    </source>
</evidence>
<protein>
    <submittedName>
        <fullName evidence="2">Uncharacterized protein</fullName>
    </submittedName>
</protein>